<dbReference type="RefSeq" id="WP_228435114.1">
    <property type="nucleotide sequence ID" value="NZ_CP033926.1"/>
</dbReference>
<name>A0A1N7J3H2_9FLAO</name>
<evidence type="ECO:0000256" key="1">
    <source>
        <dbReference type="SAM" id="Phobius"/>
    </source>
</evidence>
<accession>A0A1N7J3H2</accession>
<evidence type="ECO:0000313" key="2">
    <source>
        <dbReference type="EMBL" id="SIS43908.1"/>
    </source>
</evidence>
<feature type="transmembrane region" description="Helical" evidence="1">
    <location>
        <begin position="53"/>
        <end position="75"/>
    </location>
</feature>
<dbReference type="STRING" id="112234.SAMN05421768_107255"/>
<evidence type="ECO:0000313" key="3">
    <source>
        <dbReference type="Proteomes" id="UP000186106"/>
    </source>
</evidence>
<feature type="transmembrane region" description="Helical" evidence="1">
    <location>
        <begin position="28"/>
        <end position="47"/>
    </location>
</feature>
<organism evidence="2 3">
    <name type="scientific">Chryseobacterium joostei</name>
    <dbReference type="NCBI Taxonomy" id="112234"/>
    <lineage>
        <taxon>Bacteria</taxon>
        <taxon>Pseudomonadati</taxon>
        <taxon>Bacteroidota</taxon>
        <taxon>Flavobacteriia</taxon>
        <taxon>Flavobacteriales</taxon>
        <taxon>Weeksellaceae</taxon>
        <taxon>Chryseobacterium group</taxon>
        <taxon>Chryseobacterium</taxon>
    </lineage>
</organism>
<protein>
    <submittedName>
        <fullName evidence="2">Uncharacterized protein</fullName>
    </submittedName>
</protein>
<proteinExistence type="predicted"/>
<dbReference type="AlphaFoldDB" id="A0A1N7J3H2"/>
<keyword evidence="1" id="KW-0472">Membrane</keyword>
<keyword evidence="1" id="KW-1133">Transmembrane helix</keyword>
<keyword evidence="1" id="KW-0812">Transmembrane</keyword>
<dbReference type="Proteomes" id="UP000186106">
    <property type="component" value="Unassembled WGS sequence"/>
</dbReference>
<reference evidence="2 3" key="1">
    <citation type="submission" date="2017-01" db="EMBL/GenBank/DDBJ databases">
        <authorList>
            <person name="Mah S.A."/>
            <person name="Swanson W.J."/>
            <person name="Moy G.W."/>
            <person name="Vacquier V.D."/>
        </authorList>
    </citation>
    <scope>NUCLEOTIDE SEQUENCE [LARGE SCALE GENOMIC DNA]</scope>
    <source>
        <strain evidence="2 3">DSM 16927</strain>
    </source>
</reference>
<dbReference type="EMBL" id="FTNZ01000007">
    <property type="protein sequence ID" value="SIS43908.1"/>
    <property type="molecule type" value="Genomic_DNA"/>
</dbReference>
<sequence length="172" mass="20552">MNVTDRYKFEENGSEISFMPNYNFLRTLLWWLALGVIAFMVIIYYFMDKMSGANFKIVFGIWVIYMIYLLFDLFFKVPVKYIFDKSQKCIYKKRFIAMKIMDFDEMTYFISDESGAYHYAIGKKRNQFVKNYRISNYFSGSKASIRREEEYIKEILCPVLIAVGIPLNQSDQ</sequence>
<gene>
    <name evidence="2" type="ORF">SAMN05421768_107255</name>
</gene>